<accession>A0A4V0ZAP9</accession>
<sequence>MTDHHDDTPWDLDDDELVRSALMSLRHDVSAQPLPEPAFVRARAEGRDEVSGGTVTTLASRRRRSFAILAGVAAAALIATGAGLLVQAQDGTAPPAATSTDSAGEPTMQMLDSAEWSAALGLPVASTMGTAEPDGQCFQTPRSDTWERRVSTLSDGRVVAGQWIGTASGGTNAPTDAIDTAVAQCEKTYTVTQRVTEDLPGDSRFRSWHARGKDGSTYWWVEATRGASTSYLTVAELDGMTYTSEEMRQVAQSALGDVDLTTQSIAP</sequence>
<evidence type="ECO:0000256" key="1">
    <source>
        <dbReference type="SAM" id="Phobius"/>
    </source>
</evidence>
<feature type="transmembrane region" description="Helical" evidence="1">
    <location>
        <begin position="66"/>
        <end position="86"/>
    </location>
</feature>
<keyword evidence="1" id="KW-1133">Transmembrane helix</keyword>
<keyword evidence="1" id="KW-0812">Transmembrane</keyword>
<dbReference type="KEGG" id="jli:EXU32_02630"/>
<dbReference type="AlphaFoldDB" id="A0A4V0ZAP9"/>
<protein>
    <submittedName>
        <fullName evidence="2">Uncharacterized protein</fullName>
    </submittedName>
</protein>
<proteinExistence type="predicted"/>
<dbReference type="RefSeq" id="WP_130628498.1">
    <property type="nucleotide sequence ID" value="NZ_CP036164.1"/>
</dbReference>
<keyword evidence="3" id="KW-1185">Reference proteome</keyword>
<dbReference type="Proteomes" id="UP000290408">
    <property type="component" value="Chromosome"/>
</dbReference>
<dbReference type="OrthoDB" id="4858111at2"/>
<dbReference type="EMBL" id="CP036164">
    <property type="protein sequence ID" value="QBF45258.1"/>
    <property type="molecule type" value="Genomic_DNA"/>
</dbReference>
<name>A0A4V0ZAP9_9MICO</name>
<keyword evidence="1" id="KW-0472">Membrane</keyword>
<evidence type="ECO:0000313" key="3">
    <source>
        <dbReference type="Proteomes" id="UP000290408"/>
    </source>
</evidence>
<dbReference type="STRING" id="1216970.GCA_001570985_01409"/>
<reference evidence="2 3" key="1">
    <citation type="submission" date="2019-02" db="EMBL/GenBank/DDBJ databases">
        <title>Genomic data mining of an Antarctic deep-sea actinobacterium, Janibacterlimosus P3-3-X1.</title>
        <authorList>
            <person name="Liao L."/>
            <person name="Chen B."/>
        </authorList>
    </citation>
    <scope>NUCLEOTIDE SEQUENCE [LARGE SCALE GENOMIC DNA]</scope>
    <source>
        <strain evidence="2 3">P3-3-X1</strain>
    </source>
</reference>
<evidence type="ECO:0000313" key="2">
    <source>
        <dbReference type="EMBL" id="QBF45258.1"/>
    </source>
</evidence>
<gene>
    <name evidence="2" type="ORF">EXU32_02630</name>
</gene>
<organism evidence="2 3">
    <name type="scientific">Janibacter limosus</name>
    <dbReference type="NCBI Taxonomy" id="53458"/>
    <lineage>
        <taxon>Bacteria</taxon>
        <taxon>Bacillati</taxon>
        <taxon>Actinomycetota</taxon>
        <taxon>Actinomycetes</taxon>
        <taxon>Micrococcales</taxon>
        <taxon>Intrasporangiaceae</taxon>
        <taxon>Janibacter</taxon>
    </lineage>
</organism>